<name>A0A2G5B0W0_COERN</name>
<protein>
    <recommendedName>
        <fullName evidence="3">DDE-1 domain-containing protein</fullName>
    </recommendedName>
</protein>
<reference evidence="1 2" key="1">
    <citation type="journal article" date="2015" name="Genome Biol. Evol.">
        <title>Phylogenomic analyses indicate that early fungi evolved digesting cell walls of algal ancestors of land plants.</title>
        <authorList>
            <person name="Chang Y."/>
            <person name="Wang S."/>
            <person name="Sekimoto S."/>
            <person name="Aerts A.L."/>
            <person name="Choi C."/>
            <person name="Clum A."/>
            <person name="LaButti K.M."/>
            <person name="Lindquist E.A."/>
            <person name="Yee Ngan C."/>
            <person name="Ohm R.A."/>
            <person name="Salamov A.A."/>
            <person name="Grigoriev I.V."/>
            <person name="Spatafora J.W."/>
            <person name="Berbee M.L."/>
        </authorList>
    </citation>
    <scope>NUCLEOTIDE SEQUENCE [LARGE SCALE GENOMIC DNA]</scope>
    <source>
        <strain evidence="1 2">NRRL 1564</strain>
    </source>
</reference>
<proteinExistence type="predicted"/>
<organism evidence="1 2">
    <name type="scientific">Coemansia reversa (strain ATCC 12441 / NRRL 1564)</name>
    <dbReference type="NCBI Taxonomy" id="763665"/>
    <lineage>
        <taxon>Eukaryota</taxon>
        <taxon>Fungi</taxon>
        <taxon>Fungi incertae sedis</taxon>
        <taxon>Zoopagomycota</taxon>
        <taxon>Kickxellomycotina</taxon>
        <taxon>Kickxellomycetes</taxon>
        <taxon>Kickxellales</taxon>
        <taxon>Kickxellaceae</taxon>
        <taxon>Coemansia</taxon>
    </lineage>
</organism>
<dbReference type="AlphaFoldDB" id="A0A2G5B0W0"/>
<evidence type="ECO:0000313" key="2">
    <source>
        <dbReference type="Proteomes" id="UP000242474"/>
    </source>
</evidence>
<accession>A0A2G5B0W0</accession>
<gene>
    <name evidence="1" type="ORF">COEREDRAFT_12432</name>
</gene>
<sequence>MKLQSEDRLDDSEFINNWGNSSHWDTCTLLSKNPTKIDILDAIWFAMDAWKNISKKTVQNCWMHVGLVEHGSFEDNTNTIKAADDSMHSDIESIFMIQN</sequence>
<evidence type="ECO:0000313" key="1">
    <source>
        <dbReference type="EMBL" id="PIA12655.1"/>
    </source>
</evidence>
<dbReference type="Proteomes" id="UP000242474">
    <property type="component" value="Unassembled WGS sequence"/>
</dbReference>
<evidence type="ECO:0008006" key="3">
    <source>
        <dbReference type="Google" id="ProtNLM"/>
    </source>
</evidence>
<keyword evidence="2" id="KW-1185">Reference proteome</keyword>
<dbReference type="EMBL" id="KZ303599">
    <property type="protein sequence ID" value="PIA12655.1"/>
    <property type="molecule type" value="Genomic_DNA"/>
</dbReference>
<dbReference type="OrthoDB" id="162969at2759"/>